<reference evidence="3 4" key="1">
    <citation type="journal article" date="2018" name="Evol. Lett.">
        <title>Horizontal gene cluster transfer increased hallucinogenic mushroom diversity.</title>
        <authorList>
            <person name="Reynolds H.T."/>
            <person name="Vijayakumar V."/>
            <person name="Gluck-Thaler E."/>
            <person name="Korotkin H.B."/>
            <person name="Matheny P.B."/>
            <person name="Slot J.C."/>
        </authorList>
    </citation>
    <scope>NUCLEOTIDE SEQUENCE [LARGE SCALE GENOMIC DNA]</scope>
    <source>
        <strain evidence="3 4">2631</strain>
    </source>
</reference>
<keyword evidence="4" id="KW-1185">Reference proteome</keyword>
<accession>A0A409XMY7</accession>
<keyword evidence="2" id="KW-1133">Transmembrane helix</keyword>
<feature type="region of interest" description="Disordered" evidence="1">
    <location>
        <begin position="247"/>
        <end position="297"/>
    </location>
</feature>
<protein>
    <submittedName>
        <fullName evidence="3">Uncharacterized protein</fullName>
    </submittedName>
</protein>
<keyword evidence="2" id="KW-0472">Membrane</keyword>
<gene>
    <name evidence="3" type="ORF">CVT25_008778</name>
</gene>
<sequence length="297" mass="33144">MILRIHRQLINNPKVSFVWFPKWSLGTILFILNRYLPFIDTFLSLHRFIASGVLISEVILIIRTYAIWSRERYILITLCISSSVNSGLLAQWTITFIPALVVTELEVRSLKFVDGILDIPNKFGGCELGHAGTIIIFSYILIAFSETSELANLAMKQALGIQEEIGLDKCTEMGSTFMFTFCYPDILDLTISIANVLVPILAPPEFDNWLATPQRVMHSVLSTRVLLLILKQRPSVSSGSTVYSGALPSFAHPNRDPTTSESYADDQTDPHMSDIGPSAGTIPSEIEMEDRTFGRVI</sequence>
<keyword evidence="2" id="KW-0812">Transmembrane</keyword>
<evidence type="ECO:0000313" key="3">
    <source>
        <dbReference type="EMBL" id="PPQ92153.1"/>
    </source>
</evidence>
<feature type="transmembrane region" description="Helical" evidence="2">
    <location>
        <begin position="74"/>
        <end position="102"/>
    </location>
</feature>
<dbReference type="EMBL" id="NHYD01001079">
    <property type="protein sequence ID" value="PPQ92153.1"/>
    <property type="molecule type" value="Genomic_DNA"/>
</dbReference>
<feature type="transmembrane region" description="Helical" evidence="2">
    <location>
        <begin position="48"/>
        <end position="68"/>
    </location>
</feature>
<dbReference type="OrthoDB" id="3341843at2759"/>
<evidence type="ECO:0000313" key="4">
    <source>
        <dbReference type="Proteomes" id="UP000283269"/>
    </source>
</evidence>
<feature type="transmembrane region" description="Helical" evidence="2">
    <location>
        <begin position="17"/>
        <end position="36"/>
    </location>
</feature>
<evidence type="ECO:0000256" key="2">
    <source>
        <dbReference type="SAM" id="Phobius"/>
    </source>
</evidence>
<evidence type="ECO:0000256" key="1">
    <source>
        <dbReference type="SAM" id="MobiDB-lite"/>
    </source>
</evidence>
<proteinExistence type="predicted"/>
<comment type="caution">
    <text evidence="3">The sequence shown here is derived from an EMBL/GenBank/DDBJ whole genome shotgun (WGS) entry which is preliminary data.</text>
</comment>
<dbReference type="Proteomes" id="UP000283269">
    <property type="component" value="Unassembled WGS sequence"/>
</dbReference>
<name>A0A409XMY7_PSICY</name>
<dbReference type="AlphaFoldDB" id="A0A409XMY7"/>
<organism evidence="3 4">
    <name type="scientific">Psilocybe cyanescens</name>
    <dbReference type="NCBI Taxonomy" id="93625"/>
    <lineage>
        <taxon>Eukaryota</taxon>
        <taxon>Fungi</taxon>
        <taxon>Dikarya</taxon>
        <taxon>Basidiomycota</taxon>
        <taxon>Agaricomycotina</taxon>
        <taxon>Agaricomycetes</taxon>
        <taxon>Agaricomycetidae</taxon>
        <taxon>Agaricales</taxon>
        <taxon>Agaricineae</taxon>
        <taxon>Strophariaceae</taxon>
        <taxon>Psilocybe</taxon>
    </lineage>
</organism>
<dbReference type="InParanoid" id="A0A409XMY7"/>